<protein>
    <submittedName>
        <fullName evidence="1">Uncharacterized protein</fullName>
    </submittedName>
</protein>
<proteinExistence type="predicted"/>
<evidence type="ECO:0000313" key="1">
    <source>
        <dbReference type="EMBL" id="AYV22332.1"/>
    </source>
</evidence>
<reference evidence="1 2" key="1">
    <citation type="submission" date="2018-11" db="EMBL/GenBank/DDBJ databases">
        <title>Complete Genome Sequence of Vbrio mediterranei 117-T6: a Potential Pathogen Bacteria Isolated from the Conchocelis of Pyropia.</title>
        <authorList>
            <person name="Liu Q."/>
        </authorList>
    </citation>
    <scope>NUCLEOTIDE SEQUENCE [LARGE SCALE GENOMIC DNA]</scope>
    <source>
        <strain evidence="1 2">117-T6</strain>
    </source>
</reference>
<evidence type="ECO:0000313" key="2">
    <source>
        <dbReference type="Proteomes" id="UP000279760"/>
    </source>
</evidence>
<dbReference type="RefSeq" id="WP_124940842.1">
    <property type="nucleotide sequence ID" value="NZ_CP033577.1"/>
</dbReference>
<name>A0A3G4VFB7_9VIBR</name>
<dbReference type="EMBL" id="CP033577">
    <property type="protein sequence ID" value="AYV22332.1"/>
    <property type="molecule type" value="Genomic_DNA"/>
</dbReference>
<gene>
    <name evidence="1" type="ORF">ECB94_14290</name>
</gene>
<organism evidence="1 2">
    <name type="scientific">Vibrio mediterranei</name>
    <dbReference type="NCBI Taxonomy" id="689"/>
    <lineage>
        <taxon>Bacteria</taxon>
        <taxon>Pseudomonadati</taxon>
        <taxon>Pseudomonadota</taxon>
        <taxon>Gammaproteobacteria</taxon>
        <taxon>Vibrionales</taxon>
        <taxon>Vibrionaceae</taxon>
        <taxon>Vibrio</taxon>
    </lineage>
</organism>
<dbReference type="Proteomes" id="UP000279760">
    <property type="component" value="Chromosome 1"/>
</dbReference>
<accession>A0A3G4VFB7</accession>
<dbReference type="AlphaFoldDB" id="A0A3G4VFB7"/>
<sequence length="183" mass="21432">MIPRIENPVKQAHVIKISGRYFSRFGKKGQVQTAWSLAGAEVFLSSLAPVLKKLDEKGKKYTVELIEVFDRVDCYPPRELFKLRHRLERMMTNSCTYHSFEAYKNFNHEAKNNLVEKVMLTTLQWHTAERNNSHLTVAKVNFFFQFIGTETDEAKTLAERLETFKEKKANPEVFNEFMDDCPF</sequence>